<evidence type="ECO:0000313" key="4">
    <source>
        <dbReference type="EMBL" id="MBM9477761.1"/>
    </source>
</evidence>
<dbReference type="Proteomes" id="UP000663801">
    <property type="component" value="Unassembled WGS sequence"/>
</dbReference>
<organism evidence="4 5">
    <name type="scientific">Nakamurella flavida</name>
    <dbReference type="NCBI Taxonomy" id="363630"/>
    <lineage>
        <taxon>Bacteria</taxon>
        <taxon>Bacillati</taxon>
        <taxon>Actinomycetota</taxon>
        <taxon>Actinomycetes</taxon>
        <taxon>Nakamurellales</taxon>
        <taxon>Nakamurellaceae</taxon>
        <taxon>Nakamurella</taxon>
    </lineage>
</organism>
<keyword evidence="2" id="KW-1133">Transmembrane helix</keyword>
<evidence type="ECO:0000313" key="5">
    <source>
        <dbReference type="Proteomes" id="UP000663801"/>
    </source>
</evidence>
<dbReference type="Gene3D" id="2.60.40.2230">
    <property type="entry name" value="Uncharacterised protein YcnI-like PF07987, DUF1775"/>
    <property type="match status" value="1"/>
</dbReference>
<feature type="compositionally biased region" description="Low complexity" evidence="1">
    <location>
        <begin position="207"/>
        <end position="217"/>
    </location>
</feature>
<dbReference type="InterPro" id="IPR012533">
    <property type="entry name" value="YcnI-copper_dom"/>
</dbReference>
<dbReference type="InterPro" id="IPR038507">
    <property type="entry name" value="YcnI-like_sf"/>
</dbReference>
<dbReference type="RefSeq" id="WP_205257872.1">
    <property type="nucleotide sequence ID" value="NZ_BAAAPV010000005.1"/>
</dbReference>
<dbReference type="Pfam" id="PF07987">
    <property type="entry name" value="DUF1775"/>
    <property type="match status" value="1"/>
</dbReference>
<feature type="domain" description="YncI copper-binding" evidence="3">
    <location>
        <begin position="43"/>
        <end position="190"/>
    </location>
</feature>
<feature type="region of interest" description="Disordered" evidence="1">
    <location>
        <begin position="169"/>
        <end position="217"/>
    </location>
</feature>
<dbReference type="EMBL" id="JAERWL010000012">
    <property type="protein sequence ID" value="MBM9477761.1"/>
    <property type="molecule type" value="Genomic_DNA"/>
</dbReference>
<evidence type="ECO:0000256" key="1">
    <source>
        <dbReference type="SAM" id="MobiDB-lite"/>
    </source>
</evidence>
<evidence type="ECO:0000256" key="2">
    <source>
        <dbReference type="SAM" id="Phobius"/>
    </source>
</evidence>
<feature type="transmembrane region" description="Helical" evidence="2">
    <location>
        <begin position="241"/>
        <end position="260"/>
    </location>
</feature>
<accession>A0A938YNF0</accession>
<dbReference type="CDD" id="cd08545">
    <property type="entry name" value="YcnI_like"/>
    <property type="match status" value="1"/>
</dbReference>
<gene>
    <name evidence="4" type="ORF">JL107_15015</name>
</gene>
<proteinExistence type="predicted"/>
<protein>
    <submittedName>
        <fullName evidence="4">YcnI family protein</fullName>
    </submittedName>
</protein>
<keyword evidence="2" id="KW-0812">Transmembrane</keyword>
<keyword evidence="5" id="KW-1185">Reference proteome</keyword>
<dbReference type="AlphaFoldDB" id="A0A938YNF0"/>
<sequence length="270" mass="27027">MSAPTLPAAPTPRPARRLLHRLGGLAALTAVGLFAGAGVAAAHVSVAASSTEAGSYSLLTFRVPNESATAGTVAVKVEIPADHPLASVSYEAVPGWTTTVQKDTLPSPVVQGDLTLTEAVSSVTWTADAGTSIEPGQFARFALSVGPLPDIDALTFPADQTYSDGSVVRWADPENADGSEAEHPAPSFTITPAATGADADHHGGATGSAPATGTTEVPAVTDTATTAAATADDTDSPARTLGIVGIVVAAVALLTAAIGLRRPHLKKDPS</sequence>
<keyword evidence="2" id="KW-0472">Membrane</keyword>
<reference evidence="4" key="1">
    <citation type="submission" date="2021-01" db="EMBL/GenBank/DDBJ databases">
        <title>KCTC 19127 draft genome.</title>
        <authorList>
            <person name="An D."/>
        </authorList>
    </citation>
    <scope>NUCLEOTIDE SEQUENCE</scope>
    <source>
        <strain evidence="4">KCTC 19127</strain>
    </source>
</reference>
<evidence type="ECO:0000259" key="3">
    <source>
        <dbReference type="Pfam" id="PF07987"/>
    </source>
</evidence>
<comment type="caution">
    <text evidence="4">The sequence shown here is derived from an EMBL/GenBank/DDBJ whole genome shotgun (WGS) entry which is preliminary data.</text>
</comment>
<name>A0A938YNF0_9ACTN</name>